<evidence type="ECO:0000259" key="1">
    <source>
        <dbReference type="Pfam" id="PF00561"/>
    </source>
</evidence>
<dbReference type="RefSeq" id="WP_315651956.1">
    <property type="nucleotide sequence ID" value="NZ_JAVXZY010000007.1"/>
</dbReference>
<dbReference type="SUPFAM" id="SSF53474">
    <property type="entry name" value="alpha/beta-Hydrolases"/>
    <property type="match status" value="1"/>
</dbReference>
<evidence type="ECO:0000313" key="3">
    <source>
        <dbReference type="Proteomes" id="UP001246372"/>
    </source>
</evidence>
<name>A0ABU3PFY4_9BURK</name>
<dbReference type="Pfam" id="PF00561">
    <property type="entry name" value="Abhydrolase_1"/>
    <property type="match status" value="1"/>
</dbReference>
<dbReference type="PANTHER" id="PTHR45763">
    <property type="entry name" value="HYDROLASE, ALPHA/BETA FOLD FAMILY PROTEIN, EXPRESSED-RELATED"/>
    <property type="match status" value="1"/>
</dbReference>
<keyword evidence="2" id="KW-0378">Hydrolase</keyword>
<dbReference type="InterPro" id="IPR000073">
    <property type="entry name" value="AB_hydrolase_1"/>
</dbReference>
<dbReference type="Proteomes" id="UP001246372">
    <property type="component" value="Unassembled WGS sequence"/>
</dbReference>
<comment type="caution">
    <text evidence="2">The sequence shown here is derived from an EMBL/GenBank/DDBJ whole genome shotgun (WGS) entry which is preliminary data.</text>
</comment>
<dbReference type="EMBL" id="JAVXZY010000007">
    <property type="protein sequence ID" value="MDT9001072.1"/>
    <property type="molecule type" value="Genomic_DNA"/>
</dbReference>
<keyword evidence="3" id="KW-1185">Reference proteome</keyword>
<dbReference type="GO" id="GO:0016787">
    <property type="term" value="F:hydrolase activity"/>
    <property type="evidence" value="ECO:0007669"/>
    <property type="project" value="UniProtKB-KW"/>
</dbReference>
<reference evidence="2" key="1">
    <citation type="submission" date="2023-09" db="EMBL/GenBank/DDBJ databases">
        <title>Paucibacter sp. APW11 Genome sequencing and assembly.</title>
        <authorList>
            <person name="Kim I."/>
        </authorList>
    </citation>
    <scope>NUCLEOTIDE SEQUENCE</scope>
    <source>
        <strain evidence="2">APW11</strain>
    </source>
</reference>
<feature type="domain" description="AB hydrolase-1" evidence="1">
    <location>
        <begin position="31"/>
        <end position="280"/>
    </location>
</feature>
<proteinExistence type="predicted"/>
<gene>
    <name evidence="2" type="ORF">RQP53_17470</name>
</gene>
<dbReference type="PANTHER" id="PTHR45763:SF46">
    <property type="entry name" value="AB HYDROLASE-1 DOMAIN-CONTAINING PROTEIN"/>
    <property type="match status" value="1"/>
</dbReference>
<protein>
    <submittedName>
        <fullName evidence="2">Alpha/beta hydrolase</fullName>
    </submittedName>
</protein>
<evidence type="ECO:0000313" key="2">
    <source>
        <dbReference type="EMBL" id="MDT9001072.1"/>
    </source>
</evidence>
<dbReference type="PRINTS" id="PR00111">
    <property type="entry name" value="ABHYDROLASE"/>
</dbReference>
<sequence length="301" mass="32328">MMLAANHAATLRLADGRQLSYQQYGLAGGRPVHFFHGFPSSRLLAALVHEQALRAGVCLIAADRPGFGLSSPAPGRSLLSWADDVVALADHLGHQRFEVVGVSCGGAYALACAHALPQRISRLALLAGMGPMDLPQIRREQMPALKLMFGLARLQPWLIAPLLALDRKLYRGSPERALKLVAGMLSAPDQALLRAEPGLAAGFIASMAEAYRQGIGAAMAEAALIAGPRGFELQQIRQTVHIHQGAFDRHVPPAMGRYLAAQLPAARLFEYADEGHLSIMSRRFEASLRALADLDDPALTQ</sequence>
<accession>A0ABU3PFY4</accession>
<dbReference type="Gene3D" id="3.40.50.1820">
    <property type="entry name" value="alpha/beta hydrolase"/>
    <property type="match status" value="1"/>
</dbReference>
<dbReference type="InterPro" id="IPR029058">
    <property type="entry name" value="AB_hydrolase_fold"/>
</dbReference>
<organism evidence="2 3">
    <name type="scientific">Roseateles aquae</name>
    <dbReference type="NCBI Taxonomy" id="3077235"/>
    <lineage>
        <taxon>Bacteria</taxon>
        <taxon>Pseudomonadati</taxon>
        <taxon>Pseudomonadota</taxon>
        <taxon>Betaproteobacteria</taxon>
        <taxon>Burkholderiales</taxon>
        <taxon>Sphaerotilaceae</taxon>
        <taxon>Roseateles</taxon>
    </lineage>
</organism>